<feature type="compositionally biased region" description="Polar residues" evidence="1">
    <location>
        <begin position="552"/>
        <end position="569"/>
    </location>
</feature>
<feature type="compositionally biased region" description="Polar residues" evidence="1">
    <location>
        <begin position="389"/>
        <end position="413"/>
    </location>
</feature>
<dbReference type="AlphaFoldDB" id="A0A9Q3E061"/>
<feature type="compositionally biased region" description="Low complexity" evidence="1">
    <location>
        <begin position="207"/>
        <end position="217"/>
    </location>
</feature>
<feature type="region of interest" description="Disordered" evidence="1">
    <location>
        <begin position="389"/>
        <end position="425"/>
    </location>
</feature>
<feature type="region of interest" description="Disordered" evidence="1">
    <location>
        <begin position="342"/>
        <end position="366"/>
    </location>
</feature>
<feature type="region of interest" description="Disordered" evidence="1">
    <location>
        <begin position="207"/>
        <end position="259"/>
    </location>
</feature>
<feature type="region of interest" description="Disordered" evidence="1">
    <location>
        <begin position="1"/>
        <end position="21"/>
    </location>
</feature>
<keyword evidence="3" id="KW-1185">Reference proteome</keyword>
<reference evidence="2" key="1">
    <citation type="submission" date="2021-03" db="EMBL/GenBank/DDBJ databases">
        <title>Draft genome sequence of rust myrtle Austropuccinia psidii MF-1, a brazilian biotype.</title>
        <authorList>
            <person name="Quecine M.C."/>
            <person name="Pachon D.M.R."/>
            <person name="Bonatelli M.L."/>
            <person name="Correr F.H."/>
            <person name="Franceschini L.M."/>
            <person name="Leite T.F."/>
            <person name="Margarido G.R.A."/>
            <person name="Almeida C.A."/>
            <person name="Ferrarezi J.A."/>
            <person name="Labate C.A."/>
        </authorList>
    </citation>
    <scope>NUCLEOTIDE SEQUENCE</scope>
    <source>
        <strain evidence="2">MF-1</strain>
    </source>
</reference>
<comment type="caution">
    <text evidence="2">The sequence shown here is derived from an EMBL/GenBank/DDBJ whole genome shotgun (WGS) entry which is preliminary data.</text>
</comment>
<sequence length="960" mass="106547">MKFSPTSNTISSTKSNPTSNNLTSNLPTFSLHLPILNSFNQNSNLFSPLISDNLVPKELTSTSSSVYDSSLQVPQSLDQHFRPNYANGLSQSGTSNNSPTVPFFKIQPNVLNSGVKLSNSSPELTILPTFTSSIGFDYPNQPSAISFSPPDFLPQELSPIQKITQVFNISPSTLKFPNIKTSTSSLHSSSLSWDNFNSPTVNQFPTTYLNSSNSLSPSDPPPSNSTSRSWTPENVDNLNSSTRFSDPSNGPQSFPPLESPVTIEPLSTSFFDHHTQISSPVTLYSHQIDTIPRGLLSQDSIVTPPLINQSNHLSQLITQNSLYQYSQSFSPTYPLSIGSTPSRPINHQTSSRISSPLTPHSITLSGTPTNISQDLCGISPNRFESQLVGQLNGHSSKSKQDSIQNSSLSNTTPLPLGAQLGSSQKQFHHSNMTINSSENFLGTLQFSSPEINSPFLLSPGTSVNSKASSLSSSRLEGLVITVNSNITNPTNKKKRELKEAEAICGVCGGWMARLTLRGTAEELSVSGGYDTIHTCQQCHDRKRGGVPLSLTKMDQTINPPFSEPRQVTPSEIRPPRINPQSSSQIVVTTFRKRNRRTDDVTAPTTCDCCARQLGVGGIVPRNGRSAIQFAVEVVCVHCVRNFRRCTDCGGGGGSRLGVGKWRCKELFSDGRRTCILSHQRQGASNEVRNVVWRLSELIGKLDLDTLVGQIKELVKHSLYAALATPEMLESGLARVSTFEDIKNMYSNGWKQIEPLICEDVENQLRRRRYISLRWTKPHPRKGPKRLTLLDRCNEITSLRNEVNGILEHGKELSGFILAEWDMNHGTFFVSVAMPWQSGDALESTAALANKTYMQALADRKKLINDLINHGMSREEANKNYPPIQHLWTILFFSREARLVQFLEKRRKFMPLEEYLIQYPDAKRTMFPPERDCYVPMEEQKDWHVWVRRESGLGPTNLRSC</sequence>
<protein>
    <submittedName>
        <fullName evidence="2">Uncharacterized protein</fullName>
    </submittedName>
</protein>
<dbReference type="Proteomes" id="UP000765509">
    <property type="component" value="Unassembled WGS sequence"/>
</dbReference>
<evidence type="ECO:0000313" key="2">
    <source>
        <dbReference type="EMBL" id="MBW0508877.1"/>
    </source>
</evidence>
<feature type="region of interest" description="Disordered" evidence="1">
    <location>
        <begin position="552"/>
        <end position="579"/>
    </location>
</feature>
<dbReference type="EMBL" id="AVOT02020583">
    <property type="protein sequence ID" value="MBW0508877.1"/>
    <property type="molecule type" value="Genomic_DNA"/>
</dbReference>
<gene>
    <name evidence="2" type="ORF">O181_048592</name>
</gene>
<organism evidence="2 3">
    <name type="scientific">Austropuccinia psidii MF-1</name>
    <dbReference type="NCBI Taxonomy" id="1389203"/>
    <lineage>
        <taxon>Eukaryota</taxon>
        <taxon>Fungi</taxon>
        <taxon>Dikarya</taxon>
        <taxon>Basidiomycota</taxon>
        <taxon>Pucciniomycotina</taxon>
        <taxon>Pucciniomycetes</taxon>
        <taxon>Pucciniales</taxon>
        <taxon>Sphaerophragmiaceae</taxon>
        <taxon>Austropuccinia</taxon>
    </lineage>
</organism>
<dbReference type="OrthoDB" id="2129662at2759"/>
<proteinExistence type="predicted"/>
<evidence type="ECO:0000256" key="1">
    <source>
        <dbReference type="SAM" id="MobiDB-lite"/>
    </source>
</evidence>
<evidence type="ECO:0000313" key="3">
    <source>
        <dbReference type="Proteomes" id="UP000765509"/>
    </source>
</evidence>
<accession>A0A9Q3E061</accession>
<feature type="compositionally biased region" description="Polar residues" evidence="1">
    <location>
        <begin position="230"/>
        <end position="252"/>
    </location>
</feature>
<name>A0A9Q3E061_9BASI</name>